<dbReference type="AlphaFoldDB" id="A0A9Q1G5G5"/>
<dbReference type="GO" id="GO:0005886">
    <property type="term" value="C:plasma membrane"/>
    <property type="evidence" value="ECO:0007669"/>
    <property type="project" value="TreeGrafter"/>
</dbReference>
<feature type="transmembrane region" description="Helical" evidence="8">
    <location>
        <begin position="12"/>
        <end position="36"/>
    </location>
</feature>
<gene>
    <name evidence="9" type="ORF">SKAU_G00059610</name>
</gene>
<dbReference type="GO" id="GO:0046961">
    <property type="term" value="F:proton-transporting ATPase activity, rotational mechanism"/>
    <property type="evidence" value="ECO:0007669"/>
    <property type="project" value="InterPro"/>
</dbReference>
<keyword evidence="6 8" id="KW-0406">Ion transport</keyword>
<keyword evidence="7 8" id="KW-0472">Membrane</keyword>
<protein>
    <recommendedName>
        <fullName evidence="8">V-type proton ATPase subunit a</fullName>
    </recommendedName>
</protein>
<evidence type="ECO:0000256" key="1">
    <source>
        <dbReference type="ARBA" id="ARBA00004141"/>
    </source>
</evidence>
<dbReference type="PANTHER" id="PTHR11629">
    <property type="entry name" value="VACUOLAR PROTON ATPASES"/>
    <property type="match status" value="1"/>
</dbReference>
<comment type="subcellular location">
    <subcellularLocation>
        <location evidence="1">Membrane</location>
        <topology evidence="1">Multi-pass membrane protein</topology>
    </subcellularLocation>
</comment>
<comment type="similarity">
    <text evidence="2 8">Belongs to the V-ATPase 116 kDa subunit family.</text>
</comment>
<dbReference type="Proteomes" id="UP001152622">
    <property type="component" value="Chromosome 2"/>
</dbReference>
<keyword evidence="5 8" id="KW-1133">Transmembrane helix</keyword>
<evidence type="ECO:0000313" key="9">
    <source>
        <dbReference type="EMBL" id="KAJ8375381.1"/>
    </source>
</evidence>
<keyword evidence="8" id="KW-0375">Hydrogen ion transport</keyword>
<proteinExistence type="inferred from homology"/>
<dbReference type="Pfam" id="PF01496">
    <property type="entry name" value="V_ATPase_I"/>
    <property type="match status" value="1"/>
</dbReference>
<evidence type="ECO:0000256" key="4">
    <source>
        <dbReference type="ARBA" id="ARBA00022692"/>
    </source>
</evidence>
<sequence>MVLHVALTVTSGLGSVLVAVIFAAFGILTVTILLVMEGLSAFLHALRLHWVEFQNKFYKGSGYKFTPLSFSNLMNK</sequence>
<comment type="caution">
    <text evidence="9">The sequence shown here is derived from an EMBL/GenBank/DDBJ whole genome shotgun (WGS) entry which is preliminary data.</text>
</comment>
<name>A0A9Q1G5G5_SYNKA</name>
<evidence type="ECO:0000313" key="10">
    <source>
        <dbReference type="Proteomes" id="UP001152622"/>
    </source>
</evidence>
<dbReference type="GO" id="GO:0033179">
    <property type="term" value="C:proton-transporting V-type ATPase, V0 domain"/>
    <property type="evidence" value="ECO:0007669"/>
    <property type="project" value="InterPro"/>
</dbReference>
<dbReference type="PANTHER" id="PTHR11629:SF90">
    <property type="entry name" value="V-TYPE PROTON ATPASE SUBUNIT A"/>
    <property type="match status" value="1"/>
</dbReference>
<evidence type="ECO:0000256" key="7">
    <source>
        <dbReference type="ARBA" id="ARBA00023136"/>
    </source>
</evidence>
<reference evidence="9" key="1">
    <citation type="journal article" date="2023" name="Science">
        <title>Genome structures resolve the early diversification of teleost fishes.</title>
        <authorList>
            <person name="Parey E."/>
            <person name="Louis A."/>
            <person name="Montfort J."/>
            <person name="Bouchez O."/>
            <person name="Roques C."/>
            <person name="Iampietro C."/>
            <person name="Lluch J."/>
            <person name="Castinel A."/>
            <person name="Donnadieu C."/>
            <person name="Desvignes T."/>
            <person name="Floi Bucao C."/>
            <person name="Jouanno E."/>
            <person name="Wen M."/>
            <person name="Mejri S."/>
            <person name="Dirks R."/>
            <person name="Jansen H."/>
            <person name="Henkel C."/>
            <person name="Chen W.J."/>
            <person name="Zahm M."/>
            <person name="Cabau C."/>
            <person name="Klopp C."/>
            <person name="Thompson A.W."/>
            <person name="Robinson-Rechavi M."/>
            <person name="Braasch I."/>
            <person name="Lecointre G."/>
            <person name="Bobe J."/>
            <person name="Postlethwait J.H."/>
            <person name="Berthelot C."/>
            <person name="Roest Crollius H."/>
            <person name="Guiguen Y."/>
        </authorList>
    </citation>
    <scope>NUCLEOTIDE SEQUENCE</scope>
    <source>
        <strain evidence="9">WJC10195</strain>
    </source>
</reference>
<dbReference type="OrthoDB" id="8942825at2759"/>
<dbReference type="GO" id="GO:0016471">
    <property type="term" value="C:vacuolar proton-transporting V-type ATPase complex"/>
    <property type="evidence" value="ECO:0007669"/>
    <property type="project" value="TreeGrafter"/>
</dbReference>
<dbReference type="GO" id="GO:0007035">
    <property type="term" value="P:vacuolar acidification"/>
    <property type="evidence" value="ECO:0007669"/>
    <property type="project" value="TreeGrafter"/>
</dbReference>
<evidence type="ECO:0000256" key="5">
    <source>
        <dbReference type="ARBA" id="ARBA00022989"/>
    </source>
</evidence>
<comment type="function">
    <text evidence="8">Essential component of the vacuolar proton pump (V-ATPase), a multimeric enzyme that catalyzes the translocation of protons across the membranes. Required for assembly and activity of the V-ATPase.</text>
</comment>
<keyword evidence="3 8" id="KW-0813">Transport</keyword>
<evidence type="ECO:0000256" key="3">
    <source>
        <dbReference type="ARBA" id="ARBA00022448"/>
    </source>
</evidence>
<organism evidence="9 10">
    <name type="scientific">Synaphobranchus kaupii</name>
    <name type="common">Kaup's arrowtooth eel</name>
    <dbReference type="NCBI Taxonomy" id="118154"/>
    <lineage>
        <taxon>Eukaryota</taxon>
        <taxon>Metazoa</taxon>
        <taxon>Chordata</taxon>
        <taxon>Craniata</taxon>
        <taxon>Vertebrata</taxon>
        <taxon>Euteleostomi</taxon>
        <taxon>Actinopterygii</taxon>
        <taxon>Neopterygii</taxon>
        <taxon>Teleostei</taxon>
        <taxon>Anguilliformes</taxon>
        <taxon>Synaphobranchidae</taxon>
        <taxon>Synaphobranchus</taxon>
    </lineage>
</organism>
<evidence type="ECO:0000256" key="2">
    <source>
        <dbReference type="ARBA" id="ARBA00009904"/>
    </source>
</evidence>
<keyword evidence="4 8" id="KW-0812">Transmembrane</keyword>
<dbReference type="InterPro" id="IPR002490">
    <property type="entry name" value="V-ATPase_116kDa_su"/>
</dbReference>
<comment type="caution">
    <text evidence="8">Lacks conserved residue(s) required for the propagation of feature annotation.</text>
</comment>
<evidence type="ECO:0000256" key="6">
    <source>
        <dbReference type="ARBA" id="ARBA00023065"/>
    </source>
</evidence>
<accession>A0A9Q1G5G5</accession>
<dbReference type="GO" id="GO:0051117">
    <property type="term" value="F:ATPase binding"/>
    <property type="evidence" value="ECO:0007669"/>
    <property type="project" value="TreeGrafter"/>
</dbReference>
<evidence type="ECO:0000256" key="8">
    <source>
        <dbReference type="RuleBase" id="RU361189"/>
    </source>
</evidence>
<dbReference type="EMBL" id="JAINUF010000002">
    <property type="protein sequence ID" value="KAJ8375381.1"/>
    <property type="molecule type" value="Genomic_DNA"/>
</dbReference>
<keyword evidence="10" id="KW-1185">Reference proteome</keyword>